<feature type="domain" description="MEDS" evidence="3">
    <location>
        <begin position="17"/>
        <end position="164"/>
    </location>
</feature>
<evidence type="ECO:0000313" key="5">
    <source>
        <dbReference type="Proteomes" id="UP001151002"/>
    </source>
</evidence>
<dbReference type="Proteomes" id="UP001151002">
    <property type="component" value="Unassembled WGS sequence"/>
</dbReference>
<keyword evidence="1" id="KW-0418">Kinase</keyword>
<dbReference type="InterPro" id="IPR050267">
    <property type="entry name" value="Anti-sigma-factor_SerPK"/>
</dbReference>
<keyword evidence="1" id="KW-0723">Serine/threonine-protein kinase</keyword>
<dbReference type="SUPFAM" id="SSF55874">
    <property type="entry name" value="ATPase domain of HSP90 chaperone/DNA topoisomerase II/histidine kinase"/>
    <property type="match status" value="1"/>
</dbReference>
<reference evidence="4" key="1">
    <citation type="submission" date="2022-11" db="EMBL/GenBank/DDBJ databases">
        <authorList>
            <person name="Somphong A."/>
            <person name="Phongsopitanun W."/>
        </authorList>
    </citation>
    <scope>NUCLEOTIDE SEQUENCE</scope>
    <source>
        <strain evidence="4">Pm04-4</strain>
    </source>
</reference>
<sequence>MNCGEVVRPPAGSPPEHYALVVDDEHTIERVLVPQLRRTIAARETILMVVGEQTAAVVRAGLGHAADGLLWAPTDRFYQRLGFTYARFLRYLRDQHSGLRRVHLVTEPDLVQAPGTPVDRAAAYLSYEAMANRVFAGYGCPITCIWHSGRLRAPVTDQIREVHPREWTAAGAAGNPGFVRPDEFLERSAQRPMTAAPPVTDIDITVRHVHEIAAGRAAVARWAAGHHFVPTAVGQIVAAAGEVITNGVRHGRPPVRIRAWNHDTTLVLHVDDHGGRPIPPEAGYRPPATPAGPTGLWVARQLADVLLTGTGGGRTAVRMYFPYAVTHRHLDVPHIT</sequence>
<name>A0ABT4AQN2_9ACTN</name>
<evidence type="ECO:0000256" key="1">
    <source>
        <dbReference type="ARBA" id="ARBA00022527"/>
    </source>
</evidence>
<evidence type="ECO:0000259" key="3">
    <source>
        <dbReference type="Pfam" id="PF14417"/>
    </source>
</evidence>
<dbReference type="PANTHER" id="PTHR35526:SF3">
    <property type="entry name" value="ANTI-SIGMA-F FACTOR RSBW"/>
    <property type="match status" value="1"/>
</dbReference>
<dbReference type="EMBL" id="JAPNTZ010000001">
    <property type="protein sequence ID" value="MCY1136549.1"/>
    <property type="molecule type" value="Genomic_DNA"/>
</dbReference>
<dbReference type="InterPro" id="IPR003594">
    <property type="entry name" value="HATPase_dom"/>
</dbReference>
<dbReference type="Pfam" id="PF13581">
    <property type="entry name" value="HATPase_c_2"/>
    <property type="match status" value="1"/>
</dbReference>
<keyword evidence="1" id="KW-0808">Transferase</keyword>
<organism evidence="4 5">
    <name type="scientific">Paractinoplanes pyxinae</name>
    <dbReference type="NCBI Taxonomy" id="2997416"/>
    <lineage>
        <taxon>Bacteria</taxon>
        <taxon>Bacillati</taxon>
        <taxon>Actinomycetota</taxon>
        <taxon>Actinomycetes</taxon>
        <taxon>Micromonosporales</taxon>
        <taxon>Micromonosporaceae</taxon>
        <taxon>Paractinoplanes</taxon>
    </lineage>
</organism>
<gene>
    <name evidence="4" type="ORF">OWR29_00960</name>
</gene>
<evidence type="ECO:0000313" key="4">
    <source>
        <dbReference type="EMBL" id="MCY1136549.1"/>
    </source>
</evidence>
<dbReference type="Gene3D" id="3.30.565.10">
    <property type="entry name" value="Histidine kinase-like ATPase, C-terminal domain"/>
    <property type="match status" value="1"/>
</dbReference>
<evidence type="ECO:0000259" key="2">
    <source>
        <dbReference type="Pfam" id="PF13581"/>
    </source>
</evidence>
<dbReference type="PANTHER" id="PTHR35526">
    <property type="entry name" value="ANTI-SIGMA-F FACTOR RSBW-RELATED"/>
    <property type="match status" value="1"/>
</dbReference>
<protein>
    <submittedName>
        <fullName evidence="4">MEDS domain-containing protein</fullName>
    </submittedName>
</protein>
<dbReference type="RefSeq" id="WP_267560298.1">
    <property type="nucleotide sequence ID" value="NZ_JAPNTZ010000001.1"/>
</dbReference>
<dbReference type="InterPro" id="IPR036890">
    <property type="entry name" value="HATPase_C_sf"/>
</dbReference>
<proteinExistence type="predicted"/>
<accession>A0ABT4AQN2</accession>
<feature type="domain" description="Histidine kinase/HSP90-like ATPase" evidence="2">
    <location>
        <begin position="212"/>
        <end position="320"/>
    </location>
</feature>
<keyword evidence="5" id="KW-1185">Reference proteome</keyword>
<comment type="caution">
    <text evidence="4">The sequence shown here is derived from an EMBL/GenBank/DDBJ whole genome shotgun (WGS) entry which is preliminary data.</text>
</comment>
<dbReference type="Pfam" id="PF14417">
    <property type="entry name" value="MEDS"/>
    <property type="match status" value="1"/>
</dbReference>
<dbReference type="InterPro" id="IPR025847">
    <property type="entry name" value="MEDS_domain"/>
</dbReference>